<dbReference type="GO" id="GO:0015293">
    <property type="term" value="F:symporter activity"/>
    <property type="evidence" value="ECO:0007669"/>
    <property type="project" value="UniProtKB-KW"/>
</dbReference>
<feature type="transmembrane region" description="Helical" evidence="8">
    <location>
        <begin position="155"/>
        <end position="172"/>
    </location>
</feature>
<dbReference type="InterPro" id="IPR036259">
    <property type="entry name" value="MFS_trans_sf"/>
</dbReference>
<feature type="transmembrane region" description="Helical" evidence="8">
    <location>
        <begin position="41"/>
        <end position="57"/>
    </location>
</feature>
<proteinExistence type="inferred from homology"/>
<evidence type="ECO:0000313" key="11">
    <source>
        <dbReference type="EMBL" id="QDZ17692.1"/>
    </source>
</evidence>
<comment type="similarity">
    <text evidence="7">Belongs to the major facilitator superfamily. Sodium/anion cotransporter (TC 2.A.1.14) family.</text>
</comment>
<dbReference type="SUPFAM" id="SSF103473">
    <property type="entry name" value="MFS general substrate transporter"/>
    <property type="match status" value="1"/>
</dbReference>
<evidence type="ECO:0000256" key="3">
    <source>
        <dbReference type="ARBA" id="ARBA00022692"/>
    </source>
</evidence>
<organism evidence="11 12">
    <name type="scientific">Chloropicon primus</name>
    <dbReference type="NCBI Taxonomy" id="1764295"/>
    <lineage>
        <taxon>Eukaryota</taxon>
        <taxon>Viridiplantae</taxon>
        <taxon>Chlorophyta</taxon>
        <taxon>Chloropicophyceae</taxon>
        <taxon>Chloropicales</taxon>
        <taxon>Chloropicaceae</taxon>
        <taxon>Chloropicon</taxon>
    </lineage>
</organism>
<dbReference type="Pfam" id="PF07690">
    <property type="entry name" value="MFS_1"/>
    <property type="match status" value="1"/>
</dbReference>
<comment type="subcellular location">
    <subcellularLocation>
        <location evidence="1">Membrane</location>
        <topology evidence="1">Multi-pass membrane protein</topology>
    </subcellularLocation>
</comment>
<dbReference type="STRING" id="1764295.A0A5B8MEG5"/>
<dbReference type="GO" id="GO:0016020">
    <property type="term" value="C:membrane"/>
    <property type="evidence" value="ECO:0007669"/>
    <property type="project" value="UniProtKB-SubCell"/>
</dbReference>
<dbReference type="Proteomes" id="UP000316726">
    <property type="component" value="Chromosome 1"/>
</dbReference>
<dbReference type="PROSITE" id="PS50850">
    <property type="entry name" value="MFS"/>
    <property type="match status" value="1"/>
</dbReference>
<evidence type="ECO:0000313" key="12">
    <source>
        <dbReference type="Proteomes" id="UP000316726"/>
    </source>
</evidence>
<evidence type="ECO:0000256" key="4">
    <source>
        <dbReference type="ARBA" id="ARBA00022847"/>
    </source>
</evidence>
<feature type="transmembrane region" description="Helical" evidence="8">
    <location>
        <begin position="304"/>
        <end position="326"/>
    </location>
</feature>
<evidence type="ECO:0000256" key="1">
    <source>
        <dbReference type="ARBA" id="ARBA00004141"/>
    </source>
</evidence>
<keyword evidence="4" id="KW-0769">Symport</keyword>
<feature type="transmembrane region" description="Helical" evidence="8">
    <location>
        <begin position="338"/>
        <end position="361"/>
    </location>
</feature>
<evidence type="ECO:0000256" key="9">
    <source>
        <dbReference type="SAM" id="SignalP"/>
    </source>
</evidence>
<feature type="transmembrane region" description="Helical" evidence="8">
    <location>
        <begin position="64"/>
        <end position="86"/>
    </location>
</feature>
<feature type="transmembrane region" description="Helical" evidence="8">
    <location>
        <begin position="278"/>
        <end position="298"/>
    </location>
</feature>
<feature type="signal peptide" evidence="9">
    <location>
        <begin position="1"/>
        <end position="18"/>
    </location>
</feature>
<dbReference type="EMBL" id="CP031034">
    <property type="protein sequence ID" value="QDZ17692.1"/>
    <property type="molecule type" value="Genomic_DNA"/>
</dbReference>
<evidence type="ECO:0000256" key="5">
    <source>
        <dbReference type="ARBA" id="ARBA00022989"/>
    </source>
</evidence>
<keyword evidence="6 8" id="KW-0472">Membrane</keyword>
<dbReference type="FunFam" id="1.20.1250.20:FF:000003">
    <property type="entry name" value="Solute carrier family 17 member 3"/>
    <property type="match status" value="1"/>
</dbReference>
<feature type="transmembrane region" description="Helical" evidence="8">
    <location>
        <begin position="367"/>
        <end position="388"/>
    </location>
</feature>
<evidence type="ECO:0000256" key="6">
    <source>
        <dbReference type="ARBA" id="ARBA00023136"/>
    </source>
</evidence>
<keyword evidence="9" id="KW-0732">Signal</keyword>
<evidence type="ECO:0000256" key="7">
    <source>
        <dbReference type="ARBA" id="ARBA00024362"/>
    </source>
</evidence>
<protein>
    <submittedName>
        <fullName evidence="11">Major facilitator superfamily general substrate transporter</fullName>
    </submittedName>
</protein>
<keyword evidence="3 8" id="KW-0812">Transmembrane</keyword>
<feature type="transmembrane region" description="Helical" evidence="8">
    <location>
        <begin position="205"/>
        <end position="225"/>
    </location>
</feature>
<feature type="transmembrane region" description="Helical" evidence="8">
    <location>
        <begin position="125"/>
        <end position="149"/>
    </location>
</feature>
<dbReference type="GO" id="GO:0005315">
    <property type="term" value="F:phosphate transmembrane transporter activity"/>
    <property type="evidence" value="ECO:0007669"/>
    <property type="project" value="UniProtKB-ARBA"/>
</dbReference>
<dbReference type="InterPro" id="IPR020846">
    <property type="entry name" value="MFS_dom"/>
</dbReference>
<dbReference type="CDD" id="cd17380">
    <property type="entry name" value="MFS_SLC17A9_like"/>
    <property type="match status" value="1"/>
</dbReference>
<keyword evidence="2" id="KW-0813">Transport</keyword>
<reference evidence="11 12" key="1">
    <citation type="submission" date="2018-07" db="EMBL/GenBank/DDBJ databases">
        <title>The complete nuclear genome of the prasinophyte Chloropicon primus (CCMP1205).</title>
        <authorList>
            <person name="Pombert J.-F."/>
            <person name="Otis C."/>
            <person name="Turmel M."/>
            <person name="Lemieux C."/>
        </authorList>
    </citation>
    <scope>NUCLEOTIDE SEQUENCE [LARGE SCALE GENOMIC DNA]</scope>
    <source>
        <strain evidence="11 12">CCMP1205</strain>
    </source>
</reference>
<feature type="chain" id="PRO_5023074137" evidence="9">
    <location>
        <begin position="19"/>
        <end position="403"/>
    </location>
</feature>
<feature type="transmembrane region" description="Helical" evidence="8">
    <location>
        <begin position="92"/>
        <end position="113"/>
    </location>
</feature>
<feature type="transmembrane region" description="Helical" evidence="8">
    <location>
        <begin position="245"/>
        <end position="266"/>
    </location>
</feature>
<sequence>MPTACSLLLCNICRICMSIAVLKAAAEFGWSDTVSGVVQSAFLWGYMGTQLLGGILADAFGGKVVMAVSVAWFSVATALTPVAAGLGQGPLLLTRALVGLGEGVALPSMNNLIGKNVRAERRATALGISFAGFHSGNILGLLLSPFLIANFGWRSIFYAFGLLGLPVLLFWQSTVPDSPSGRGDGGGAKGGAIPISRLLSSASTWAIFLANFVNHWGYFIYLSWLPTYFNRQFSLDLAKSSIFSLLPWLVMAICSSLAGVLADYLIRRGMAVKNARKALQCTSFLGTASTLLVISHPMGNRLEVAVPLFMVALGLKALGQAGFVANMSDVAEQSAGKLFGLSNTLGSFAGILSVSISGFILEKTGSFTSVFQITALMYIGAAVVYAICCDDKPLLLEQKVNPA</sequence>
<dbReference type="InterPro" id="IPR011701">
    <property type="entry name" value="MFS"/>
</dbReference>
<keyword evidence="5 8" id="KW-1133">Transmembrane helix</keyword>
<dbReference type="InterPro" id="IPR044777">
    <property type="entry name" value="SLC17A9-like"/>
</dbReference>
<evidence type="ECO:0000256" key="2">
    <source>
        <dbReference type="ARBA" id="ARBA00022448"/>
    </source>
</evidence>
<dbReference type="GO" id="GO:0009536">
    <property type="term" value="C:plastid"/>
    <property type="evidence" value="ECO:0007669"/>
    <property type="project" value="TreeGrafter"/>
</dbReference>
<name>A0A5B8MEG5_9CHLO</name>
<evidence type="ECO:0000259" key="10">
    <source>
        <dbReference type="PROSITE" id="PS50850"/>
    </source>
</evidence>
<dbReference type="AlphaFoldDB" id="A0A5B8MEG5"/>
<keyword evidence="12" id="KW-1185">Reference proteome</keyword>
<dbReference type="PANTHER" id="PTHR11662:SF399">
    <property type="entry name" value="FI19708P1-RELATED"/>
    <property type="match status" value="1"/>
</dbReference>
<evidence type="ECO:0000256" key="8">
    <source>
        <dbReference type="SAM" id="Phobius"/>
    </source>
</evidence>
<feature type="domain" description="Major facilitator superfamily (MFS) profile" evidence="10">
    <location>
        <begin position="1"/>
        <end position="392"/>
    </location>
</feature>
<dbReference type="InterPro" id="IPR050382">
    <property type="entry name" value="MFS_Na/Anion_cotransporter"/>
</dbReference>
<accession>A0A5B8MEG5</accession>
<dbReference type="PANTHER" id="PTHR11662">
    <property type="entry name" value="SOLUTE CARRIER FAMILY 17"/>
    <property type="match status" value="1"/>
</dbReference>
<dbReference type="Gene3D" id="1.20.1250.20">
    <property type="entry name" value="MFS general substrate transporter like domains"/>
    <property type="match status" value="2"/>
</dbReference>
<gene>
    <name evidence="11" type="ORF">A3770_01p02100</name>
</gene>
<dbReference type="OrthoDB" id="2250022at2759"/>